<comment type="catalytic activity">
    <reaction evidence="10">
        <text>L-serine + acetyl-CoA = O-acetyl-L-serine + CoA</text>
        <dbReference type="Rhea" id="RHEA:24560"/>
        <dbReference type="ChEBI" id="CHEBI:33384"/>
        <dbReference type="ChEBI" id="CHEBI:57287"/>
        <dbReference type="ChEBI" id="CHEBI:57288"/>
        <dbReference type="ChEBI" id="CHEBI:58340"/>
        <dbReference type="EC" id="2.3.1.30"/>
    </reaction>
</comment>
<dbReference type="InterPro" id="IPR001451">
    <property type="entry name" value="Hexapep"/>
</dbReference>
<evidence type="ECO:0000256" key="10">
    <source>
        <dbReference type="ARBA" id="ARBA00049486"/>
    </source>
</evidence>
<dbReference type="InterPro" id="IPR045304">
    <property type="entry name" value="LbH_SAT"/>
</dbReference>
<dbReference type="CDD" id="cd03354">
    <property type="entry name" value="LbH_SAT"/>
    <property type="match status" value="1"/>
</dbReference>
<dbReference type="InterPro" id="IPR042122">
    <property type="entry name" value="Ser_AcTrfase_N_sf"/>
</dbReference>
<organism evidence="11 12">
    <name type="scientific">Limnothrix redekei LRLZ20PSL1</name>
    <dbReference type="NCBI Taxonomy" id="3112953"/>
    <lineage>
        <taxon>Bacteria</taxon>
        <taxon>Bacillati</taxon>
        <taxon>Cyanobacteriota</taxon>
        <taxon>Cyanophyceae</taxon>
        <taxon>Pseudanabaenales</taxon>
        <taxon>Pseudanabaenaceae</taxon>
        <taxon>Limnothrix</taxon>
    </lineage>
</organism>
<dbReference type="Pfam" id="PF00132">
    <property type="entry name" value="Hexapep"/>
    <property type="match status" value="1"/>
</dbReference>
<comment type="caution">
    <text evidence="11">The sequence shown here is derived from an EMBL/GenBank/DDBJ whole genome shotgun (WGS) entry which is preliminary data.</text>
</comment>
<dbReference type="Gene3D" id="1.10.3130.10">
    <property type="entry name" value="serine acetyltransferase, domain 1"/>
    <property type="match status" value="1"/>
</dbReference>
<dbReference type="PROSITE" id="PS00101">
    <property type="entry name" value="HEXAPEP_TRANSFERASES"/>
    <property type="match status" value="1"/>
</dbReference>
<evidence type="ECO:0000256" key="5">
    <source>
        <dbReference type="ARBA" id="ARBA00022605"/>
    </source>
</evidence>
<keyword evidence="5" id="KW-0028">Amino-acid biosynthesis</keyword>
<dbReference type="GO" id="GO:0009001">
    <property type="term" value="F:serine O-acetyltransferase activity"/>
    <property type="evidence" value="ECO:0007669"/>
    <property type="project" value="UniProtKB-EC"/>
</dbReference>
<dbReference type="PANTHER" id="PTHR42811">
    <property type="entry name" value="SERINE ACETYLTRANSFERASE"/>
    <property type="match status" value="1"/>
</dbReference>
<dbReference type="EC" id="2.3.1.30" evidence="3"/>
<name>A0ABW7C532_9CYAN</name>
<dbReference type="InterPro" id="IPR011004">
    <property type="entry name" value="Trimer_LpxA-like_sf"/>
</dbReference>
<proteinExistence type="inferred from homology"/>
<sequence length="283" mass="30638">MLNALIADFRIIFDRDPAARNWLEVLFCYPGLQALMLHRLAHWLQQHQLPFVPRLISHIGRLLTGIEIHPGATIGQGVFIDHGMGVVIGETAIVGDYCLIYQGVTLGGTGKESGKRHPTLGDNVVVGAGAKVLGNLNIGENVRIGAGSVVLRDVPADCTVVGVPGRVVYRSGVRVDPLEHGKLPDSEAQAIRALLDRIETLERRIEEMEAERAQVPVAVGAPERPCEDLTLCDWERIAKVAAEVTAAQRQLGQLNLVSGDDPAGKRCRLSDRALEEFFDGAGI</sequence>
<evidence type="ECO:0000256" key="1">
    <source>
        <dbReference type="ARBA" id="ARBA00004876"/>
    </source>
</evidence>
<accession>A0ABW7C532</accession>
<dbReference type="SUPFAM" id="SSF51161">
    <property type="entry name" value="Trimeric LpxA-like enzymes"/>
    <property type="match status" value="1"/>
</dbReference>
<keyword evidence="9 11" id="KW-0012">Acyltransferase</keyword>
<dbReference type="Proteomes" id="UP001604335">
    <property type="component" value="Unassembled WGS sequence"/>
</dbReference>
<keyword evidence="12" id="KW-1185">Reference proteome</keyword>
<gene>
    <name evidence="11" type="primary">cysE</name>
    <name evidence="11" type="ORF">VPK24_01660</name>
</gene>
<evidence type="ECO:0000313" key="11">
    <source>
        <dbReference type="EMBL" id="MFG3816328.1"/>
    </source>
</evidence>
<dbReference type="NCBIfam" id="TIGR01172">
    <property type="entry name" value="cysE"/>
    <property type="match status" value="1"/>
</dbReference>
<dbReference type="InterPro" id="IPR053376">
    <property type="entry name" value="Serine_acetyltransferase"/>
</dbReference>
<evidence type="ECO:0000256" key="9">
    <source>
        <dbReference type="ARBA" id="ARBA00023315"/>
    </source>
</evidence>
<comment type="similarity">
    <text evidence="2">Belongs to the transferase hexapeptide repeat family.</text>
</comment>
<evidence type="ECO:0000256" key="2">
    <source>
        <dbReference type="ARBA" id="ARBA00007274"/>
    </source>
</evidence>
<protein>
    <recommendedName>
        <fullName evidence="4">Serine acetyltransferase</fullName>
        <ecNumber evidence="3">2.3.1.30</ecNumber>
    </recommendedName>
</protein>
<dbReference type="EMBL" id="JAZAQF010000006">
    <property type="protein sequence ID" value="MFG3816328.1"/>
    <property type="molecule type" value="Genomic_DNA"/>
</dbReference>
<evidence type="ECO:0000313" key="12">
    <source>
        <dbReference type="Proteomes" id="UP001604335"/>
    </source>
</evidence>
<evidence type="ECO:0000256" key="8">
    <source>
        <dbReference type="ARBA" id="ARBA00023192"/>
    </source>
</evidence>
<evidence type="ECO:0000256" key="3">
    <source>
        <dbReference type="ARBA" id="ARBA00013266"/>
    </source>
</evidence>
<keyword evidence="6 11" id="KW-0808">Transferase</keyword>
<evidence type="ECO:0000256" key="7">
    <source>
        <dbReference type="ARBA" id="ARBA00022737"/>
    </source>
</evidence>
<keyword evidence="8" id="KW-0198">Cysteine biosynthesis</keyword>
<dbReference type="InterPro" id="IPR005881">
    <property type="entry name" value="Ser_O-AcTrfase"/>
</dbReference>
<dbReference type="InterPro" id="IPR018357">
    <property type="entry name" value="Hexapep_transf_CS"/>
</dbReference>
<comment type="pathway">
    <text evidence="1">Amino-acid biosynthesis; L-cysteine biosynthesis; L-cysteine from L-serine: step 1/2.</text>
</comment>
<evidence type="ECO:0000256" key="6">
    <source>
        <dbReference type="ARBA" id="ARBA00022679"/>
    </source>
</evidence>
<evidence type="ECO:0000256" key="4">
    <source>
        <dbReference type="ARBA" id="ARBA00018522"/>
    </source>
</evidence>
<dbReference type="Gene3D" id="2.160.10.10">
    <property type="entry name" value="Hexapeptide repeat proteins"/>
    <property type="match status" value="1"/>
</dbReference>
<dbReference type="NCBIfam" id="NF041874">
    <property type="entry name" value="EPS_EpsC"/>
    <property type="match status" value="1"/>
</dbReference>
<dbReference type="RefSeq" id="WP_393010122.1">
    <property type="nucleotide sequence ID" value="NZ_JAZAQF010000006.1"/>
</dbReference>
<keyword evidence="7" id="KW-0677">Repeat</keyword>
<reference evidence="12" key="1">
    <citation type="journal article" date="2024" name="Algal Res.">
        <title>Biochemical, toxicological and genomic investigation of a high-biomass producing Limnothrix strain isolated from Italian shallow drinking water reservoir.</title>
        <authorList>
            <person name="Simonazzi M."/>
            <person name="Shishido T.K."/>
            <person name="Delbaje E."/>
            <person name="Wahlsten M."/>
            <person name="Fewer D.P."/>
            <person name="Sivonen K."/>
            <person name="Pezzolesi L."/>
            <person name="Pistocchi R."/>
        </authorList>
    </citation>
    <scope>NUCLEOTIDE SEQUENCE [LARGE SCALE GENOMIC DNA]</scope>
    <source>
        <strain evidence="12">LRLZ20PSL1</strain>
    </source>
</reference>